<dbReference type="PANTHER" id="PTHR38477">
    <property type="entry name" value="HYPOTHETICAL EXPORTED PROTEIN"/>
    <property type="match status" value="1"/>
</dbReference>
<comment type="caution">
    <text evidence="2">The sequence shown here is derived from an EMBL/GenBank/DDBJ whole genome shotgun (WGS) entry which is preliminary data.</text>
</comment>
<dbReference type="PANTHER" id="PTHR38477:SF1">
    <property type="entry name" value="MUREIN L,D-TRANSPEPTIDASE CATALYTIC DOMAIN FAMILY PROTEIN"/>
    <property type="match status" value="1"/>
</dbReference>
<name>A0A2T3MUV5_9GAMM</name>
<gene>
    <name evidence="2" type="ORF">C9I89_16365</name>
</gene>
<feature type="signal peptide" evidence="1">
    <location>
        <begin position="1"/>
        <end position="21"/>
    </location>
</feature>
<dbReference type="Pfam" id="PF13645">
    <property type="entry name" value="YkuD_2"/>
    <property type="match status" value="1"/>
</dbReference>
<protein>
    <submittedName>
        <fullName evidence="2">Peptidase</fullName>
    </submittedName>
</protein>
<proteinExistence type="predicted"/>
<accession>A0A2T3MUV5</accession>
<dbReference type="InterPro" id="IPR032676">
    <property type="entry name" value="YkuD_2"/>
</dbReference>
<dbReference type="AlphaFoldDB" id="A0A2T3MUV5"/>
<evidence type="ECO:0000256" key="1">
    <source>
        <dbReference type="SAM" id="SignalP"/>
    </source>
</evidence>
<dbReference type="OrthoDB" id="9815195at2"/>
<organism evidence="2 3">
    <name type="scientific">Photobacterium lipolyticum</name>
    <dbReference type="NCBI Taxonomy" id="266810"/>
    <lineage>
        <taxon>Bacteria</taxon>
        <taxon>Pseudomonadati</taxon>
        <taxon>Pseudomonadota</taxon>
        <taxon>Gammaproteobacteria</taxon>
        <taxon>Vibrionales</taxon>
        <taxon>Vibrionaceae</taxon>
        <taxon>Photobacterium</taxon>
    </lineage>
</organism>
<keyword evidence="3" id="KW-1185">Reference proteome</keyword>
<evidence type="ECO:0000313" key="3">
    <source>
        <dbReference type="Proteomes" id="UP000240904"/>
    </source>
</evidence>
<dbReference type="RefSeq" id="WP_107284398.1">
    <property type="nucleotide sequence ID" value="NZ_PYMC01000013.1"/>
</dbReference>
<dbReference type="Proteomes" id="UP000240904">
    <property type="component" value="Unassembled WGS sequence"/>
</dbReference>
<keyword evidence="1" id="KW-0732">Signal</keyword>
<evidence type="ECO:0000313" key="2">
    <source>
        <dbReference type="EMBL" id="PSW03707.1"/>
    </source>
</evidence>
<sequence>MNKAICLCILILCYLPIQATASNVRGHSYTESTSTDVVIKYVYKQAQLDNIMDFQVFAEGYAAYTATKGRKKSILTIIDYSRPSTEKRFFVIDLKTNKLLYHTYVTHGVNSGGRVANRFSNIVSSRQTSLGTFLTDTTYNGGNGYSLKLNGLTKGVNDNARRRYIVVHGAEYATEAFIKRNGYLGRSWGCPALPTGLSRKIIDTIKNGSVIYAHA</sequence>
<feature type="chain" id="PRO_5015568744" evidence="1">
    <location>
        <begin position="22"/>
        <end position="215"/>
    </location>
</feature>
<dbReference type="EMBL" id="PYMC01000013">
    <property type="protein sequence ID" value="PSW03707.1"/>
    <property type="molecule type" value="Genomic_DNA"/>
</dbReference>
<reference evidence="2 3" key="1">
    <citation type="submission" date="2018-03" db="EMBL/GenBank/DDBJ databases">
        <title>Whole genome sequencing of Histamine producing bacteria.</title>
        <authorList>
            <person name="Butler K."/>
        </authorList>
    </citation>
    <scope>NUCLEOTIDE SEQUENCE [LARGE SCALE GENOMIC DNA]</scope>
    <source>
        <strain evidence="2 3">DSM 16190</strain>
    </source>
</reference>